<evidence type="ECO:0000256" key="1">
    <source>
        <dbReference type="ARBA" id="ARBA00009995"/>
    </source>
</evidence>
<evidence type="ECO:0000313" key="4">
    <source>
        <dbReference type="Proteomes" id="UP000663846"/>
    </source>
</evidence>
<dbReference type="Gene3D" id="3.40.50.2000">
    <property type="entry name" value="Glycogen Phosphorylase B"/>
    <property type="match status" value="2"/>
</dbReference>
<evidence type="ECO:0000313" key="3">
    <source>
        <dbReference type="EMBL" id="CAE6435438.1"/>
    </source>
</evidence>
<evidence type="ECO:0008006" key="5">
    <source>
        <dbReference type="Google" id="ProtNLM"/>
    </source>
</evidence>
<dbReference type="PANTHER" id="PTHR48047">
    <property type="entry name" value="GLYCOSYLTRANSFERASE"/>
    <property type="match status" value="1"/>
</dbReference>
<dbReference type="SUPFAM" id="SSF53756">
    <property type="entry name" value="UDP-Glycosyltransferase/glycogen phosphorylase"/>
    <property type="match status" value="1"/>
</dbReference>
<dbReference type="Pfam" id="PF00201">
    <property type="entry name" value="UDPGT"/>
    <property type="match status" value="1"/>
</dbReference>
<gene>
    <name evidence="3" type="ORF">RDB_LOCUS119790</name>
</gene>
<organism evidence="3 4">
    <name type="scientific">Rhizoctonia solani</name>
    <dbReference type="NCBI Taxonomy" id="456999"/>
    <lineage>
        <taxon>Eukaryota</taxon>
        <taxon>Fungi</taxon>
        <taxon>Dikarya</taxon>
        <taxon>Basidiomycota</taxon>
        <taxon>Agaricomycotina</taxon>
        <taxon>Agaricomycetes</taxon>
        <taxon>Cantharellales</taxon>
        <taxon>Ceratobasidiaceae</taxon>
        <taxon>Rhizoctonia</taxon>
    </lineage>
</organism>
<dbReference type="GO" id="GO:0035251">
    <property type="term" value="F:UDP-glucosyltransferase activity"/>
    <property type="evidence" value="ECO:0007669"/>
    <property type="project" value="TreeGrafter"/>
</dbReference>
<sequence length="483" mass="53565">MEFTPLKHIIFVPGPACGHLRPGLKTTLRMVEKFPNLFISVFVYPTEAPKAIGYLGAQTHSYSNRIKIVTASRKEVPPPVNAGGPVNMLAYMEESFRLWVATELCFTGHAELCHGTGILERLAQYQAGAHGEENLDAGASEVYLQVFKALHIENDEEDDNFYLLPQNVSNRFIRIPGLPAIHEWELNPQYLPFIPAFLGFEIPRIKNIIKQVDIIVFGTTFEMEPISASSLLTAFDVHLTPFFIGPSVDLVSTHRVNPNSPVTRFLDRTYTEKGAHSVIYIAFGTAFFPLPSSMSRLMAAVEEVPKAGLRFIFALSSAKAKVDQSWMDAHIERGNAIFPEWTNQTAVLEHPAIHYFLSHGGWNSSTEALVRGVPMIFWPFIGDQPTNAMQIATVHDCGFELLQVWIGPAKSTAYQNGAEVKVVGTDNAVRGEMKRILELSKEPRGEHQRTNVRMMGKVVTESLALGESGDLGLDKFGKALSLA</sequence>
<dbReference type="AlphaFoldDB" id="A0A8H3ARM4"/>
<dbReference type="Proteomes" id="UP000663846">
    <property type="component" value="Unassembled WGS sequence"/>
</dbReference>
<dbReference type="PANTHER" id="PTHR48047:SF215">
    <property type="entry name" value="GLYCOSYLTRANSFERASE"/>
    <property type="match status" value="1"/>
</dbReference>
<protein>
    <recommendedName>
        <fullName evidence="5">UDP-glycosyltransferase 74C1</fullName>
    </recommendedName>
</protein>
<reference evidence="3" key="1">
    <citation type="submission" date="2021-01" db="EMBL/GenBank/DDBJ databases">
        <authorList>
            <person name="Kaushik A."/>
        </authorList>
    </citation>
    <scope>NUCLEOTIDE SEQUENCE</scope>
    <source>
        <strain evidence="3">AG1-1C</strain>
    </source>
</reference>
<comment type="caution">
    <text evidence="3">The sequence shown here is derived from an EMBL/GenBank/DDBJ whole genome shotgun (WGS) entry which is preliminary data.</text>
</comment>
<dbReference type="EMBL" id="CAJMWS010000337">
    <property type="protein sequence ID" value="CAE6435438.1"/>
    <property type="molecule type" value="Genomic_DNA"/>
</dbReference>
<comment type="similarity">
    <text evidence="1">Belongs to the UDP-glycosyltransferase family.</text>
</comment>
<proteinExistence type="inferred from homology"/>
<dbReference type="InterPro" id="IPR002213">
    <property type="entry name" value="UDP_glucos_trans"/>
</dbReference>
<accession>A0A8H3ARM4</accession>
<name>A0A8H3ARM4_9AGAM</name>
<keyword evidence="2" id="KW-0808">Transferase</keyword>
<evidence type="ECO:0000256" key="2">
    <source>
        <dbReference type="ARBA" id="ARBA00022679"/>
    </source>
</evidence>